<dbReference type="AlphaFoldDB" id="A0AAW1FLJ2"/>
<comment type="caution">
    <text evidence="2">The sequence shown here is derived from an EMBL/GenBank/DDBJ whole genome shotgun (WGS) entry which is preliminary data.</text>
</comment>
<keyword evidence="3" id="KW-1185">Reference proteome</keyword>
<protein>
    <submittedName>
        <fullName evidence="2">Uncharacterized protein</fullName>
    </submittedName>
</protein>
<feature type="region of interest" description="Disordered" evidence="1">
    <location>
        <begin position="1"/>
        <end position="20"/>
    </location>
</feature>
<name>A0AAW1FLJ2_ZOAVI</name>
<reference evidence="2 3" key="1">
    <citation type="journal article" date="2024" name="Genome Biol. Evol.">
        <title>Chromosome-level genome assembly of the viviparous eelpout Zoarces viviparus.</title>
        <authorList>
            <person name="Fuhrmann N."/>
            <person name="Brasseur M.V."/>
            <person name="Bakowski C.E."/>
            <person name="Podsiadlowski L."/>
            <person name="Prost S."/>
            <person name="Krehenwinkel H."/>
            <person name="Mayer C."/>
        </authorList>
    </citation>
    <scope>NUCLEOTIDE SEQUENCE [LARGE SCALE GENOMIC DNA]</scope>
    <source>
        <strain evidence="2">NO-MEL_2022_Ind0_liver</strain>
    </source>
</reference>
<proteinExistence type="predicted"/>
<dbReference type="EMBL" id="JBCEZU010000056">
    <property type="protein sequence ID" value="KAK9535664.1"/>
    <property type="molecule type" value="Genomic_DNA"/>
</dbReference>
<gene>
    <name evidence="2" type="ORF">VZT92_008034</name>
</gene>
<feature type="compositionally biased region" description="Polar residues" evidence="1">
    <location>
        <begin position="1"/>
        <end position="13"/>
    </location>
</feature>
<organism evidence="2 3">
    <name type="scientific">Zoarces viviparus</name>
    <name type="common">Viviparous eelpout</name>
    <name type="synonym">Blennius viviparus</name>
    <dbReference type="NCBI Taxonomy" id="48416"/>
    <lineage>
        <taxon>Eukaryota</taxon>
        <taxon>Metazoa</taxon>
        <taxon>Chordata</taxon>
        <taxon>Craniata</taxon>
        <taxon>Vertebrata</taxon>
        <taxon>Euteleostomi</taxon>
        <taxon>Actinopterygii</taxon>
        <taxon>Neopterygii</taxon>
        <taxon>Teleostei</taxon>
        <taxon>Neoteleostei</taxon>
        <taxon>Acanthomorphata</taxon>
        <taxon>Eupercaria</taxon>
        <taxon>Perciformes</taxon>
        <taxon>Cottioidei</taxon>
        <taxon>Zoarcales</taxon>
        <taxon>Zoarcidae</taxon>
        <taxon>Zoarcinae</taxon>
        <taxon>Zoarces</taxon>
    </lineage>
</organism>
<evidence type="ECO:0000256" key="1">
    <source>
        <dbReference type="SAM" id="MobiDB-lite"/>
    </source>
</evidence>
<evidence type="ECO:0000313" key="3">
    <source>
        <dbReference type="Proteomes" id="UP001488805"/>
    </source>
</evidence>
<accession>A0AAW1FLJ2</accession>
<sequence>MNTNTKSPVNLTQWRPVGDESVSELRPAAVVLQQSDEAGGRAGRLAQLAQLRHAQVVLPENARRPVSTERGR</sequence>
<dbReference type="Proteomes" id="UP001488805">
    <property type="component" value="Unassembled WGS sequence"/>
</dbReference>
<evidence type="ECO:0000313" key="2">
    <source>
        <dbReference type="EMBL" id="KAK9535664.1"/>
    </source>
</evidence>